<evidence type="ECO:0000313" key="2">
    <source>
        <dbReference type="WBParaSite" id="RSKR_0000432050.1"/>
    </source>
</evidence>
<protein>
    <submittedName>
        <fullName evidence="2">G_PROTEIN_RECEP_F1_2 domain-containing protein</fullName>
    </submittedName>
</protein>
<accession>A0AC35TUN4</accession>
<sequence length="351" mass="40645">MVYYQTVINVTIFCLSLFTNSLVLTLYSNYKTSGRMEAGNLVMFLQAFTDMLFSATSLVFHSEIITQNDYVSYCFVYLNQFNLEHGLYLFLLFIYLTTVNFNFFMVTLTIWARFLTISEKHRINRKRLFKVLFANVVGCIFITAGVVYYGYEKDADPLILPQFYQRTNTTNEYITPTSTSISFKINSWNYLIALCPNFMYISINMLAIFMYLIKYRNFMKSQIEFMSEKTRQLGNDFLRILILQLLAPTFLLFTPILVYLILVIFKLNALTLATIAFQLNTIVPILNPIFFIVGLTKSLMILSISTVNVITSRPLMASCIVSTIESFGSIPLYFFIQQKFLNVCKCLIVNP</sequence>
<dbReference type="WBParaSite" id="RSKR_0000432050.1">
    <property type="protein sequence ID" value="RSKR_0000432050.1"/>
    <property type="gene ID" value="RSKR_0000432050"/>
</dbReference>
<proteinExistence type="predicted"/>
<evidence type="ECO:0000313" key="1">
    <source>
        <dbReference type="Proteomes" id="UP000095286"/>
    </source>
</evidence>
<reference evidence="2" key="1">
    <citation type="submission" date="2016-11" db="UniProtKB">
        <authorList>
            <consortium name="WormBaseParasite"/>
        </authorList>
    </citation>
    <scope>IDENTIFICATION</scope>
    <source>
        <strain evidence="2">KR3021</strain>
    </source>
</reference>
<dbReference type="Proteomes" id="UP000095286">
    <property type="component" value="Unplaced"/>
</dbReference>
<name>A0AC35TUN4_9BILA</name>
<organism evidence="1 2">
    <name type="scientific">Rhabditophanes sp. KR3021</name>
    <dbReference type="NCBI Taxonomy" id="114890"/>
    <lineage>
        <taxon>Eukaryota</taxon>
        <taxon>Metazoa</taxon>
        <taxon>Ecdysozoa</taxon>
        <taxon>Nematoda</taxon>
        <taxon>Chromadorea</taxon>
        <taxon>Rhabditida</taxon>
        <taxon>Tylenchina</taxon>
        <taxon>Panagrolaimomorpha</taxon>
        <taxon>Strongyloidoidea</taxon>
        <taxon>Alloionematidae</taxon>
        <taxon>Rhabditophanes</taxon>
    </lineage>
</organism>